<protein>
    <submittedName>
        <fullName evidence="2">Antibiotic biosynthesis monooxygenase</fullName>
    </submittedName>
</protein>
<dbReference type="InterPro" id="IPR011008">
    <property type="entry name" value="Dimeric_a/b-barrel"/>
</dbReference>
<dbReference type="GO" id="GO:0004497">
    <property type="term" value="F:monooxygenase activity"/>
    <property type="evidence" value="ECO:0007669"/>
    <property type="project" value="UniProtKB-KW"/>
</dbReference>
<evidence type="ECO:0000313" key="2">
    <source>
        <dbReference type="EMBL" id="SAL87027.1"/>
    </source>
</evidence>
<reference evidence="2" key="1">
    <citation type="submission" date="2016-01" db="EMBL/GenBank/DDBJ databases">
        <authorList>
            <person name="Peeters C."/>
        </authorList>
    </citation>
    <scope>NUCLEOTIDE SEQUENCE [LARGE SCALE GENOMIC DNA]</scope>
    <source>
        <strain evidence="2">LMG 22940</strain>
    </source>
</reference>
<accession>A0A158L0X1</accession>
<dbReference type="SUPFAM" id="SSF54909">
    <property type="entry name" value="Dimeric alpha+beta barrel"/>
    <property type="match status" value="1"/>
</dbReference>
<name>A0A158L0X1_9BURK</name>
<dbReference type="Pfam" id="PF03992">
    <property type="entry name" value="ABM"/>
    <property type="match status" value="1"/>
</dbReference>
<dbReference type="PROSITE" id="PS51725">
    <property type="entry name" value="ABM"/>
    <property type="match status" value="1"/>
</dbReference>
<sequence>MSETISFIVHLPGKPEHREELESKLLDVLERMTEEPDFVNTSLHRSKAEPDTLVVYETWACSPEYFRSHHLGLPYRQAYEAALPKLLSRERTIEFLEPLRTYVKDKKQDSDPAGATR</sequence>
<feature type="domain" description="ABM" evidence="1">
    <location>
        <begin position="5"/>
        <end position="95"/>
    </location>
</feature>
<evidence type="ECO:0000259" key="1">
    <source>
        <dbReference type="PROSITE" id="PS51725"/>
    </source>
</evidence>
<keyword evidence="3" id="KW-1185">Reference proteome</keyword>
<dbReference type="Proteomes" id="UP000054770">
    <property type="component" value="Unassembled WGS sequence"/>
</dbReference>
<proteinExistence type="predicted"/>
<dbReference type="RefSeq" id="WP_087649992.1">
    <property type="nucleotide sequence ID" value="NZ_FCON02000260.1"/>
</dbReference>
<keyword evidence="2" id="KW-0560">Oxidoreductase</keyword>
<organism evidence="2 3">
    <name type="scientific">Caballeronia choica</name>
    <dbReference type="NCBI Taxonomy" id="326476"/>
    <lineage>
        <taxon>Bacteria</taxon>
        <taxon>Pseudomonadati</taxon>
        <taxon>Pseudomonadota</taxon>
        <taxon>Betaproteobacteria</taxon>
        <taxon>Burkholderiales</taxon>
        <taxon>Burkholderiaceae</taxon>
        <taxon>Caballeronia</taxon>
    </lineage>
</organism>
<keyword evidence="2" id="KW-0503">Monooxygenase</keyword>
<evidence type="ECO:0000313" key="3">
    <source>
        <dbReference type="Proteomes" id="UP000054770"/>
    </source>
</evidence>
<dbReference type="AlphaFoldDB" id="A0A158L0X1"/>
<dbReference type="Gene3D" id="3.30.70.100">
    <property type="match status" value="1"/>
</dbReference>
<comment type="caution">
    <text evidence="2">The sequence shown here is derived from an EMBL/GenBank/DDBJ whole genome shotgun (WGS) entry which is preliminary data.</text>
</comment>
<dbReference type="OrthoDB" id="678044at2"/>
<dbReference type="EMBL" id="FCON02000260">
    <property type="protein sequence ID" value="SAL87027.1"/>
    <property type="molecule type" value="Genomic_DNA"/>
</dbReference>
<dbReference type="InterPro" id="IPR007138">
    <property type="entry name" value="ABM_dom"/>
</dbReference>
<gene>
    <name evidence="2" type="ORF">AWB68_08245</name>
</gene>